<proteinExistence type="predicted"/>
<sequence length="73" mass="8062">MLIHTLQTHSPVGYNPGPSTSNMAIEESELKKISIFFNLPQILASLSNYGICIHQQVDLSSHPILCLIGIKKM</sequence>
<accession>A0A9P0PVF7</accession>
<protein>
    <submittedName>
        <fullName evidence="1">Uncharacterized protein</fullName>
    </submittedName>
</protein>
<dbReference type="Proteomes" id="UP001152888">
    <property type="component" value="Unassembled WGS sequence"/>
</dbReference>
<keyword evidence="2" id="KW-1185">Reference proteome</keyword>
<evidence type="ECO:0000313" key="2">
    <source>
        <dbReference type="Proteomes" id="UP001152888"/>
    </source>
</evidence>
<name>A0A9P0PVF7_ACAOB</name>
<comment type="caution">
    <text evidence="1">The sequence shown here is derived from an EMBL/GenBank/DDBJ whole genome shotgun (WGS) entry which is preliminary data.</text>
</comment>
<gene>
    <name evidence="1" type="ORF">ACAOBT_LOCUS22597</name>
</gene>
<dbReference type="AlphaFoldDB" id="A0A9P0PVF7"/>
<organism evidence="1 2">
    <name type="scientific">Acanthoscelides obtectus</name>
    <name type="common">Bean weevil</name>
    <name type="synonym">Bruchus obtectus</name>
    <dbReference type="NCBI Taxonomy" id="200917"/>
    <lineage>
        <taxon>Eukaryota</taxon>
        <taxon>Metazoa</taxon>
        <taxon>Ecdysozoa</taxon>
        <taxon>Arthropoda</taxon>
        <taxon>Hexapoda</taxon>
        <taxon>Insecta</taxon>
        <taxon>Pterygota</taxon>
        <taxon>Neoptera</taxon>
        <taxon>Endopterygota</taxon>
        <taxon>Coleoptera</taxon>
        <taxon>Polyphaga</taxon>
        <taxon>Cucujiformia</taxon>
        <taxon>Chrysomeloidea</taxon>
        <taxon>Chrysomelidae</taxon>
        <taxon>Bruchinae</taxon>
        <taxon>Bruchini</taxon>
        <taxon>Acanthoscelides</taxon>
    </lineage>
</organism>
<dbReference type="EMBL" id="CAKOFQ010007227">
    <property type="protein sequence ID" value="CAH1995428.1"/>
    <property type="molecule type" value="Genomic_DNA"/>
</dbReference>
<evidence type="ECO:0000313" key="1">
    <source>
        <dbReference type="EMBL" id="CAH1995428.1"/>
    </source>
</evidence>
<reference evidence="1" key="1">
    <citation type="submission" date="2022-03" db="EMBL/GenBank/DDBJ databases">
        <authorList>
            <person name="Sayadi A."/>
        </authorList>
    </citation>
    <scope>NUCLEOTIDE SEQUENCE</scope>
</reference>